<keyword evidence="2" id="KW-1133">Transmembrane helix</keyword>
<name>A0AAE1NKW1_9EUCA</name>
<feature type="transmembrane region" description="Helical" evidence="2">
    <location>
        <begin position="312"/>
        <end position="330"/>
    </location>
</feature>
<dbReference type="CDD" id="cd17352">
    <property type="entry name" value="MFS_MCT_SLC16"/>
    <property type="match status" value="1"/>
</dbReference>
<feature type="transmembrane region" description="Helical" evidence="2">
    <location>
        <begin position="218"/>
        <end position="239"/>
    </location>
</feature>
<dbReference type="PANTHER" id="PTHR11360:SF284">
    <property type="entry name" value="EG:103B4.3 PROTEIN-RELATED"/>
    <property type="match status" value="1"/>
</dbReference>
<dbReference type="Gene3D" id="1.20.1250.20">
    <property type="entry name" value="MFS general substrate transporter like domains"/>
    <property type="match status" value="2"/>
</dbReference>
<dbReference type="InterPro" id="IPR050327">
    <property type="entry name" value="Proton-linked_MCT"/>
</dbReference>
<feature type="transmembrane region" description="Helical" evidence="2">
    <location>
        <begin position="342"/>
        <end position="361"/>
    </location>
</feature>
<dbReference type="SUPFAM" id="SSF103473">
    <property type="entry name" value="MFS general substrate transporter"/>
    <property type="match status" value="1"/>
</dbReference>
<dbReference type="EMBL" id="JAWZYT010005188">
    <property type="protein sequence ID" value="KAK4291323.1"/>
    <property type="molecule type" value="Genomic_DNA"/>
</dbReference>
<dbReference type="Pfam" id="PF07690">
    <property type="entry name" value="MFS_1"/>
    <property type="match status" value="2"/>
</dbReference>
<feature type="domain" description="Major facilitator superfamily (MFS) profile" evidence="3">
    <location>
        <begin position="1"/>
        <end position="364"/>
    </location>
</feature>
<evidence type="ECO:0000313" key="4">
    <source>
        <dbReference type="EMBL" id="KAK4291323.1"/>
    </source>
</evidence>
<dbReference type="GO" id="GO:0016020">
    <property type="term" value="C:membrane"/>
    <property type="evidence" value="ECO:0007669"/>
    <property type="project" value="UniProtKB-SubCell"/>
</dbReference>
<keyword evidence="5" id="KW-1185">Reference proteome</keyword>
<feature type="transmembrane region" description="Helical" evidence="2">
    <location>
        <begin position="9"/>
        <end position="31"/>
    </location>
</feature>
<reference evidence="4" key="1">
    <citation type="submission" date="2023-11" db="EMBL/GenBank/DDBJ databases">
        <title>Genome assemblies of two species of porcelain crab, Petrolisthes cinctipes and Petrolisthes manimaculis (Anomura: Porcellanidae).</title>
        <authorList>
            <person name="Angst P."/>
        </authorList>
    </citation>
    <scope>NUCLEOTIDE SEQUENCE</scope>
    <source>
        <strain evidence="4">PB745_02</strain>
        <tissue evidence="4">Gill</tissue>
    </source>
</reference>
<feature type="transmembrane region" description="Helical" evidence="2">
    <location>
        <begin position="43"/>
        <end position="63"/>
    </location>
</feature>
<dbReference type="InterPro" id="IPR020846">
    <property type="entry name" value="MFS_dom"/>
</dbReference>
<feature type="transmembrane region" description="Helical" evidence="2">
    <location>
        <begin position="251"/>
        <end position="270"/>
    </location>
</feature>
<evidence type="ECO:0000313" key="5">
    <source>
        <dbReference type="Proteomes" id="UP001292094"/>
    </source>
</evidence>
<dbReference type="GO" id="GO:0008028">
    <property type="term" value="F:monocarboxylic acid transmembrane transporter activity"/>
    <property type="evidence" value="ECO:0007669"/>
    <property type="project" value="TreeGrafter"/>
</dbReference>
<keyword evidence="2" id="KW-0472">Membrane</keyword>
<organism evidence="4 5">
    <name type="scientific">Petrolisthes manimaculis</name>
    <dbReference type="NCBI Taxonomy" id="1843537"/>
    <lineage>
        <taxon>Eukaryota</taxon>
        <taxon>Metazoa</taxon>
        <taxon>Ecdysozoa</taxon>
        <taxon>Arthropoda</taxon>
        <taxon>Crustacea</taxon>
        <taxon>Multicrustacea</taxon>
        <taxon>Malacostraca</taxon>
        <taxon>Eumalacostraca</taxon>
        <taxon>Eucarida</taxon>
        <taxon>Decapoda</taxon>
        <taxon>Pleocyemata</taxon>
        <taxon>Anomura</taxon>
        <taxon>Galatheoidea</taxon>
        <taxon>Porcellanidae</taxon>
        <taxon>Petrolisthes</taxon>
    </lineage>
</organism>
<comment type="subcellular location">
    <subcellularLocation>
        <location evidence="1">Membrane</location>
        <topology evidence="1">Multi-pass membrane protein</topology>
    </subcellularLocation>
</comment>
<comment type="caution">
    <text evidence="4">The sequence shown here is derived from an EMBL/GenBank/DDBJ whole genome shotgun (WGS) entry which is preliminary data.</text>
</comment>
<dbReference type="InterPro" id="IPR036259">
    <property type="entry name" value="MFS_trans_sf"/>
</dbReference>
<feature type="transmembrane region" description="Helical" evidence="2">
    <location>
        <begin position="94"/>
        <end position="116"/>
    </location>
</feature>
<evidence type="ECO:0000256" key="1">
    <source>
        <dbReference type="ARBA" id="ARBA00004141"/>
    </source>
</evidence>
<feature type="transmembrane region" description="Helical" evidence="2">
    <location>
        <begin position="186"/>
        <end position="206"/>
    </location>
</feature>
<feature type="transmembrane region" description="Helical" evidence="2">
    <location>
        <begin position="276"/>
        <end position="300"/>
    </location>
</feature>
<keyword evidence="2" id="KW-0812">Transmembrane</keyword>
<proteinExistence type="predicted"/>
<dbReference type="AlphaFoldDB" id="A0AAE1NKW1"/>
<gene>
    <name evidence="4" type="ORF">Pmani_035838</name>
</gene>
<accession>A0AAE1NKW1</accession>
<dbReference type="Proteomes" id="UP001292094">
    <property type="component" value="Unassembled WGS sequence"/>
</dbReference>
<sequence>MGLGRSDGFFLCFFTVDGITYNTGLLNPYLMTEFSATQSEVSWVNSLLTGFYLLLGPLTAALSNAYGFRSVCIAGSIMAGSAFILSSFSPNIIFLYFTYGVVGGTGFGFIYMSSMFAPSMYFKKWRSLAMGIAMSGCGSGMLVVAVLNTFLLEFLAWRKTLIVNAVVNIVISMFDMSLFRSPSFCVLNLASFLSLLAFYVPFMFLPSYGASKEIDTKLIALVMSGIGGVDTISRILMGWLADRRWMDHTHLLIICTVFGGVATMLIPVIPTHIPHLLFMYSIGYGASVGGTASLFHVVLLNVTGPEHLTRGFGIYIFFQGLASLLGTPAAGALSDLTGSFSATFYTFGAIYTLSGLLLLPLNRL</sequence>
<evidence type="ECO:0000256" key="2">
    <source>
        <dbReference type="SAM" id="Phobius"/>
    </source>
</evidence>
<feature type="transmembrane region" description="Helical" evidence="2">
    <location>
        <begin position="128"/>
        <end position="150"/>
    </location>
</feature>
<protein>
    <recommendedName>
        <fullName evidence="3">Major facilitator superfamily (MFS) profile domain-containing protein</fullName>
    </recommendedName>
</protein>
<dbReference type="PANTHER" id="PTHR11360">
    <property type="entry name" value="MONOCARBOXYLATE TRANSPORTER"/>
    <property type="match status" value="1"/>
</dbReference>
<dbReference type="PROSITE" id="PS50850">
    <property type="entry name" value="MFS"/>
    <property type="match status" value="1"/>
</dbReference>
<evidence type="ECO:0000259" key="3">
    <source>
        <dbReference type="PROSITE" id="PS50850"/>
    </source>
</evidence>
<dbReference type="InterPro" id="IPR011701">
    <property type="entry name" value="MFS"/>
</dbReference>